<dbReference type="GO" id="GO:0005737">
    <property type="term" value="C:cytoplasm"/>
    <property type="evidence" value="ECO:0007669"/>
    <property type="project" value="UniProtKB-SubCell"/>
</dbReference>
<dbReference type="GO" id="GO:0140662">
    <property type="term" value="F:ATP-dependent protein folding chaperone"/>
    <property type="evidence" value="ECO:0007669"/>
    <property type="project" value="InterPro"/>
</dbReference>
<dbReference type="Gene3D" id="3.90.640.10">
    <property type="entry name" value="Actin, Chain A, domain 4"/>
    <property type="match status" value="1"/>
</dbReference>
<dbReference type="FunFam" id="3.90.640.10:FF:000004">
    <property type="entry name" value="Heat shock 70 kDa protein 4"/>
    <property type="match status" value="1"/>
</dbReference>
<feature type="coiled-coil region" evidence="7">
    <location>
        <begin position="556"/>
        <end position="598"/>
    </location>
</feature>
<dbReference type="PROSITE" id="PS01036">
    <property type="entry name" value="HSP70_3"/>
    <property type="match status" value="1"/>
</dbReference>
<keyword evidence="3" id="KW-0963">Cytoplasm</keyword>
<proteinExistence type="inferred from homology"/>
<dbReference type="Gene3D" id="3.30.420.40">
    <property type="match status" value="2"/>
</dbReference>
<feature type="compositionally biased region" description="Basic and acidic residues" evidence="8">
    <location>
        <begin position="513"/>
        <end position="534"/>
    </location>
</feature>
<dbReference type="OMA" id="WEQSPEI"/>
<dbReference type="Pfam" id="PF00012">
    <property type="entry name" value="HSP70"/>
    <property type="match status" value="1"/>
</dbReference>
<evidence type="ECO:0000256" key="6">
    <source>
        <dbReference type="ARBA" id="ARBA00023016"/>
    </source>
</evidence>
<dbReference type="EMBL" id="CP069041">
    <property type="protein sequence ID" value="QRD05790.1"/>
    <property type="molecule type" value="Genomic_DNA"/>
</dbReference>
<evidence type="ECO:0000256" key="2">
    <source>
        <dbReference type="ARBA" id="ARBA00007381"/>
    </source>
</evidence>
<accession>A0A7U2NPK2</accession>
<protein>
    <recommendedName>
        <fullName evidence="11">Heat shock protein Hsp88</fullName>
    </recommendedName>
</protein>
<comment type="similarity">
    <text evidence="2">Belongs to the heat shock protein 70 family.</text>
</comment>
<dbReference type="GO" id="GO:0005524">
    <property type="term" value="F:ATP binding"/>
    <property type="evidence" value="ECO:0007669"/>
    <property type="project" value="UniProtKB-KW"/>
</dbReference>
<dbReference type="FunFam" id="1.20.1270.10:FF:000002">
    <property type="entry name" value="Heat shock 70 kDa protein 4"/>
    <property type="match status" value="1"/>
</dbReference>
<comment type="subcellular location">
    <subcellularLocation>
        <location evidence="1">Cytoplasm</location>
    </subcellularLocation>
</comment>
<dbReference type="FunFam" id="2.60.34.10:FF:000011">
    <property type="entry name" value="Heat shock protein hsp88"/>
    <property type="match status" value="1"/>
</dbReference>
<dbReference type="SUPFAM" id="SSF100920">
    <property type="entry name" value="Heat shock protein 70kD (HSP70), peptide-binding domain"/>
    <property type="match status" value="1"/>
</dbReference>
<keyword evidence="10" id="KW-1185">Reference proteome</keyword>
<evidence type="ECO:0000256" key="3">
    <source>
        <dbReference type="ARBA" id="ARBA00022490"/>
    </source>
</evidence>
<dbReference type="Gene3D" id="2.60.34.10">
    <property type="entry name" value="Substrate Binding Domain Of DNAk, Chain A, domain 1"/>
    <property type="match status" value="1"/>
</dbReference>
<name>A0A7U2NPK2_PHANO</name>
<keyword evidence="5" id="KW-0067">ATP-binding</keyword>
<dbReference type="CDD" id="cd24094">
    <property type="entry name" value="ASKHA_NBD_HSP70_ScSse"/>
    <property type="match status" value="1"/>
</dbReference>
<keyword evidence="6" id="KW-0346">Stress response</keyword>
<dbReference type="Gene3D" id="1.20.1270.10">
    <property type="match status" value="1"/>
</dbReference>
<dbReference type="FunFam" id="3.30.420.40:FF:000171">
    <property type="entry name" value="Heat shock 70 kDa protein 4"/>
    <property type="match status" value="2"/>
</dbReference>
<evidence type="ECO:0000256" key="8">
    <source>
        <dbReference type="SAM" id="MobiDB-lite"/>
    </source>
</evidence>
<feature type="compositionally biased region" description="Basic and acidic residues" evidence="8">
    <location>
        <begin position="657"/>
        <end position="672"/>
    </location>
</feature>
<evidence type="ECO:0000256" key="5">
    <source>
        <dbReference type="ARBA" id="ARBA00022840"/>
    </source>
</evidence>
<evidence type="ECO:0008006" key="11">
    <source>
        <dbReference type="Google" id="ProtNLM"/>
    </source>
</evidence>
<dbReference type="FunFam" id="3.30.30.30:FF:000002">
    <property type="entry name" value="Heat shock 70 kDa protein 4"/>
    <property type="match status" value="1"/>
</dbReference>
<evidence type="ECO:0000313" key="9">
    <source>
        <dbReference type="EMBL" id="QRD05790.1"/>
    </source>
</evidence>
<dbReference type="InterPro" id="IPR029047">
    <property type="entry name" value="HSP70_peptide-bd_sf"/>
</dbReference>
<feature type="compositionally biased region" description="Basic and acidic residues" evidence="8">
    <location>
        <begin position="701"/>
        <end position="723"/>
    </location>
</feature>
<dbReference type="SUPFAM" id="SSF53067">
    <property type="entry name" value="Actin-like ATPase domain"/>
    <property type="match status" value="2"/>
</dbReference>
<dbReference type="VEuPathDB" id="FungiDB:JI435_060620"/>
<dbReference type="OrthoDB" id="434160at2759"/>
<gene>
    <name evidence="9" type="ORF">JI435_060620</name>
</gene>
<dbReference type="PRINTS" id="PR00301">
    <property type="entry name" value="HEATSHOCK70"/>
</dbReference>
<dbReference type="SUPFAM" id="SSF100934">
    <property type="entry name" value="Heat shock protein 70kD (HSP70), C-terminal subdomain"/>
    <property type="match status" value="1"/>
</dbReference>
<keyword evidence="4" id="KW-0547">Nucleotide-binding</keyword>
<keyword evidence="7" id="KW-0175">Coiled coil</keyword>
<dbReference type="Gene3D" id="3.30.30.30">
    <property type="match status" value="1"/>
</dbReference>
<evidence type="ECO:0000313" key="10">
    <source>
        <dbReference type="Proteomes" id="UP000663193"/>
    </source>
</evidence>
<organism evidence="9 10">
    <name type="scientific">Phaeosphaeria nodorum (strain SN15 / ATCC MYA-4574 / FGSC 10173)</name>
    <name type="common">Glume blotch fungus</name>
    <name type="synonym">Parastagonospora nodorum</name>
    <dbReference type="NCBI Taxonomy" id="321614"/>
    <lineage>
        <taxon>Eukaryota</taxon>
        <taxon>Fungi</taxon>
        <taxon>Dikarya</taxon>
        <taxon>Ascomycota</taxon>
        <taxon>Pezizomycotina</taxon>
        <taxon>Dothideomycetes</taxon>
        <taxon>Pleosporomycetidae</taxon>
        <taxon>Pleosporales</taxon>
        <taxon>Pleosporineae</taxon>
        <taxon>Phaeosphaeriaceae</taxon>
        <taxon>Parastagonospora</taxon>
    </lineage>
</organism>
<dbReference type="InterPro" id="IPR043129">
    <property type="entry name" value="ATPase_NBD"/>
</dbReference>
<dbReference type="InterPro" id="IPR013126">
    <property type="entry name" value="Hsp_70_fam"/>
</dbReference>
<feature type="region of interest" description="Disordered" evidence="8">
    <location>
        <begin position="502"/>
        <end position="555"/>
    </location>
</feature>
<dbReference type="AlphaFoldDB" id="A0A7U2NPK2"/>
<feature type="region of interest" description="Disordered" evidence="8">
    <location>
        <begin position="657"/>
        <end position="723"/>
    </location>
</feature>
<dbReference type="InterPro" id="IPR018181">
    <property type="entry name" value="Heat_shock_70_CS"/>
</dbReference>
<dbReference type="InterPro" id="IPR029048">
    <property type="entry name" value="HSP70_C_sf"/>
</dbReference>
<reference evidence="10" key="1">
    <citation type="journal article" date="2021" name="BMC Genomics">
        <title>Chromosome-level genome assembly and manually-curated proteome of model necrotroph Parastagonospora nodorum Sn15 reveals a genome-wide trove of candidate effector homologs, and redundancy of virulence-related functions within an accessory chromosome.</title>
        <authorList>
            <person name="Bertazzoni S."/>
            <person name="Jones D.A.B."/>
            <person name="Phan H.T."/>
            <person name="Tan K.-C."/>
            <person name="Hane J.K."/>
        </authorList>
    </citation>
    <scope>NUCLEOTIDE SEQUENCE [LARGE SCALE GENOMIC DNA]</scope>
    <source>
        <strain evidence="10">SN15 / ATCC MYA-4574 / FGSC 10173)</strain>
    </source>
</reference>
<dbReference type="Proteomes" id="UP000663193">
    <property type="component" value="Chromosome 19"/>
</dbReference>
<dbReference type="PANTHER" id="PTHR45639">
    <property type="entry name" value="HSC70CB, ISOFORM G-RELATED"/>
    <property type="match status" value="1"/>
</dbReference>
<dbReference type="PANTHER" id="PTHR45639:SF4">
    <property type="entry name" value="HSC70CB, ISOFORM G"/>
    <property type="match status" value="1"/>
</dbReference>
<sequence>MSVVGVDLGTLNSVIAVARNRGVDVIANEVSNRATPSLVGFGPKSRYIGEAAKNQEVSNLKNTVSSFVRLAGRSLSDPDVQIEQDFVSAPLVDIGGQVGAEVTYMGKKEQFTATQITAMFLTRMKATASVELKLPVADVVLSCPVWYTDSQRRAILDAADIAGLKCLRLINDNTAVALGYGIPKLDLPTAEETPRRVVFVNIGHSNYTATVVEFRKGELAVKSSAWDRHFGGRYIDKALVEHFAKEFKEKYKIDVMENGKARFRLAAGVEKLKKILSANNMAPLNVESIMNDVDVRGMLKREELEELIKPLIERATIPIEQALAEAKLKPEDIDAIEMVGGCTRVPSIKTAIQDYFGKPLSFTLNQDEAVARGCAFSCAILSPVFRVRDFSIHDMVNYPIEFTWEKSEDIPDEDTNLTVFQKGGVMPSTKILTFYRKHPFDLEAKYAKPEQLPGKTNPWIGRFSVKGVKEDPKGDFMICKLKARLNIHGVLNVESGYYVEETEVEEPIPEPPSEEKKEGDVMDVDKDAPKEPPKMRKVKKQQRKGDLPLSAGTASLDEASKQIAAEKEASMIMEDKLVADTENEKNNLESMIYELKDKILDVYAEFASDDEKAKLNAKLEQVEEWLYDDGEDATKNQYVSKKEDIRSIAGPIIQRYNDKVEGERQAKMEKYQQEMAAKQAELERSKREAESKAQANAPPAAEEKDTEMTDAEGQKPDSVEEAS</sequence>
<feature type="compositionally biased region" description="Basic and acidic residues" evidence="8">
    <location>
        <begin position="680"/>
        <end position="691"/>
    </location>
</feature>
<evidence type="ECO:0000256" key="7">
    <source>
        <dbReference type="SAM" id="Coils"/>
    </source>
</evidence>
<evidence type="ECO:0000256" key="4">
    <source>
        <dbReference type="ARBA" id="ARBA00022741"/>
    </source>
</evidence>
<evidence type="ECO:0000256" key="1">
    <source>
        <dbReference type="ARBA" id="ARBA00004496"/>
    </source>
</evidence>